<dbReference type="Proteomes" id="UP001156690">
    <property type="component" value="Unassembled WGS sequence"/>
</dbReference>
<keyword evidence="3" id="KW-0547">Nucleotide-binding</keyword>
<evidence type="ECO:0000256" key="1">
    <source>
        <dbReference type="ARBA" id="ARBA00010688"/>
    </source>
</evidence>
<accession>A0AAV5NQP8</accession>
<comment type="caution">
    <text evidence="7">The sequence shown here is derived from an EMBL/GenBank/DDBJ whole genome shotgun (WGS) entry which is preliminary data.</text>
</comment>
<keyword evidence="4 7" id="KW-0418">Kinase</keyword>
<evidence type="ECO:0000256" key="3">
    <source>
        <dbReference type="ARBA" id="ARBA00022741"/>
    </source>
</evidence>
<dbReference type="InterPro" id="IPR050306">
    <property type="entry name" value="PfkB_Carbo_kinase"/>
</dbReference>
<dbReference type="CDD" id="cd01166">
    <property type="entry name" value="KdgK"/>
    <property type="match status" value="1"/>
</dbReference>
<dbReference type="InterPro" id="IPR029056">
    <property type="entry name" value="Ribokinase-like"/>
</dbReference>
<evidence type="ECO:0000313" key="8">
    <source>
        <dbReference type="Proteomes" id="UP001156690"/>
    </source>
</evidence>
<evidence type="ECO:0000259" key="6">
    <source>
        <dbReference type="Pfam" id="PF00294"/>
    </source>
</evidence>
<evidence type="ECO:0000256" key="2">
    <source>
        <dbReference type="ARBA" id="ARBA00022679"/>
    </source>
</evidence>
<evidence type="ECO:0000256" key="4">
    <source>
        <dbReference type="ARBA" id="ARBA00022777"/>
    </source>
</evidence>
<evidence type="ECO:0000313" key="7">
    <source>
        <dbReference type="EMBL" id="GLQ72302.1"/>
    </source>
</evidence>
<dbReference type="PANTHER" id="PTHR43085">
    <property type="entry name" value="HEXOKINASE FAMILY MEMBER"/>
    <property type="match status" value="1"/>
</dbReference>
<sequence>MMKIVTIGEIVVEIMATERNQQLSQTGLFSGPFPSGAPAIFIDQVAKLGVECAIVSAVGNDGFGELNINRLRNDGVDVSGITVLEKETTGSAFVTYHSDGSRDFIFNIKNAACGKLSLDNANLEVFKDCTHLHVMGSSLISEDIVQLTLEAIRRVKEKGGTVSFDPNIRKELLDDKMARSLLQILENTDTYLPSEAEITTLSKFEDQSAAINDYFEHFNVKEVVLKCGSKGATVFTQSKKYVQPPFAVDEVDPTGAGDCFGGAYIACRVRGQNIEEALRIAAKCGSRSVTVTGPMEGTSRLEELNGL</sequence>
<dbReference type="InterPro" id="IPR011611">
    <property type="entry name" value="PfkB_dom"/>
</dbReference>
<dbReference type="PANTHER" id="PTHR43085:SF1">
    <property type="entry name" value="PSEUDOURIDINE KINASE-RELATED"/>
    <property type="match status" value="1"/>
</dbReference>
<dbReference type="Pfam" id="PF00294">
    <property type="entry name" value="PfkB"/>
    <property type="match status" value="1"/>
</dbReference>
<comment type="similarity">
    <text evidence="1">Belongs to the carbohydrate kinase PfkB family.</text>
</comment>
<dbReference type="SUPFAM" id="SSF53613">
    <property type="entry name" value="Ribokinase-like"/>
    <property type="match status" value="1"/>
</dbReference>
<organism evidence="7 8">
    <name type="scientific">Vibrio penaeicida</name>
    <dbReference type="NCBI Taxonomy" id="104609"/>
    <lineage>
        <taxon>Bacteria</taxon>
        <taxon>Pseudomonadati</taxon>
        <taxon>Pseudomonadota</taxon>
        <taxon>Gammaproteobacteria</taxon>
        <taxon>Vibrionales</taxon>
        <taxon>Vibrionaceae</taxon>
        <taxon>Vibrio</taxon>
    </lineage>
</organism>
<feature type="domain" description="Carbohydrate kinase PfkB" evidence="6">
    <location>
        <begin position="3"/>
        <end position="296"/>
    </location>
</feature>
<protein>
    <submittedName>
        <fullName evidence="7">Sugar kinase</fullName>
    </submittedName>
</protein>
<dbReference type="GO" id="GO:0016301">
    <property type="term" value="F:kinase activity"/>
    <property type="evidence" value="ECO:0007669"/>
    <property type="project" value="UniProtKB-KW"/>
</dbReference>
<dbReference type="RefSeq" id="WP_126608246.1">
    <property type="nucleotide sequence ID" value="NZ_AP025145.1"/>
</dbReference>
<name>A0AAV5NQP8_9VIBR</name>
<proteinExistence type="inferred from homology"/>
<dbReference type="InterPro" id="IPR002173">
    <property type="entry name" value="Carboh/pur_kinase_PfkB_CS"/>
</dbReference>
<evidence type="ECO:0000256" key="5">
    <source>
        <dbReference type="ARBA" id="ARBA00022840"/>
    </source>
</evidence>
<keyword evidence="2" id="KW-0808">Transferase</keyword>
<dbReference type="Gene3D" id="3.40.1190.20">
    <property type="match status" value="1"/>
</dbReference>
<dbReference type="AlphaFoldDB" id="A0AAV5NQP8"/>
<dbReference type="EMBL" id="BSNX01000013">
    <property type="protein sequence ID" value="GLQ72302.1"/>
    <property type="molecule type" value="Genomic_DNA"/>
</dbReference>
<dbReference type="PROSITE" id="PS00584">
    <property type="entry name" value="PFKB_KINASES_2"/>
    <property type="match status" value="1"/>
</dbReference>
<reference evidence="8" key="1">
    <citation type="journal article" date="2019" name="Int. J. Syst. Evol. Microbiol.">
        <title>The Global Catalogue of Microorganisms (GCM) 10K type strain sequencing project: providing services to taxonomists for standard genome sequencing and annotation.</title>
        <authorList>
            <consortium name="The Broad Institute Genomics Platform"/>
            <consortium name="The Broad Institute Genome Sequencing Center for Infectious Disease"/>
            <person name="Wu L."/>
            <person name="Ma J."/>
        </authorList>
    </citation>
    <scope>NUCLEOTIDE SEQUENCE [LARGE SCALE GENOMIC DNA]</scope>
    <source>
        <strain evidence="8">NBRC 15640</strain>
    </source>
</reference>
<keyword evidence="5" id="KW-0067">ATP-binding</keyword>
<dbReference type="GO" id="GO:0005524">
    <property type="term" value="F:ATP binding"/>
    <property type="evidence" value="ECO:0007669"/>
    <property type="project" value="UniProtKB-KW"/>
</dbReference>
<gene>
    <name evidence="7" type="ORF">GCM10007932_16620</name>
</gene>
<keyword evidence="8" id="KW-1185">Reference proteome</keyword>